<dbReference type="Proteomes" id="UP000247978">
    <property type="component" value="Unassembled WGS sequence"/>
</dbReference>
<comment type="caution">
    <text evidence="2">The sequence shown here is derived from an EMBL/GenBank/DDBJ whole genome shotgun (WGS) entry which is preliminary data.</text>
</comment>
<reference evidence="2 3" key="1">
    <citation type="submission" date="2018-05" db="EMBL/GenBank/DDBJ databases">
        <title>Genomic Encyclopedia of Type Strains, Phase IV (KMG-IV): sequencing the most valuable type-strain genomes for metagenomic binning, comparative biology and taxonomic classification.</title>
        <authorList>
            <person name="Goeker M."/>
        </authorList>
    </citation>
    <scope>NUCLEOTIDE SEQUENCE [LARGE SCALE GENOMIC DNA]</scope>
    <source>
        <strain evidence="2 3">DSM 28556</strain>
    </source>
</reference>
<gene>
    <name evidence="2" type="ORF">DFR56_10770</name>
</gene>
<keyword evidence="1" id="KW-1133">Transmembrane helix</keyword>
<dbReference type="InterPro" id="IPR025416">
    <property type="entry name" value="YqzM"/>
</dbReference>
<dbReference type="RefSeq" id="WP_110395457.1">
    <property type="nucleotide sequence ID" value="NZ_JADIJL010000012.1"/>
</dbReference>
<evidence type="ECO:0000313" key="3">
    <source>
        <dbReference type="Proteomes" id="UP000247978"/>
    </source>
</evidence>
<dbReference type="AlphaFoldDB" id="A0A2V3W088"/>
<sequence length="43" mass="4908">MNEFEKNPQEKSNDIPHAVTGFTLSFIFFVLIFTIGAIISYIN</sequence>
<keyword evidence="1" id="KW-0472">Membrane</keyword>
<keyword evidence="3" id="KW-1185">Reference proteome</keyword>
<proteinExistence type="predicted"/>
<evidence type="ECO:0000313" key="2">
    <source>
        <dbReference type="EMBL" id="PXW86551.1"/>
    </source>
</evidence>
<dbReference type="EMBL" id="QJJQ01000007">
    <property type="protein sequence ID" value="PXW86551.1"/>
    <property type="molecule type" value="Genomic_DNA"/>
</dbReference>
<keyword evidence="1" id="KW-0812">Transmembrane</keyword>
<evidence type="ECO:0000256" key="1">
    <source>
        <dbReference type="SAM" id="Phobius"/>
    </source>
</evidence>
<organism evidence="2 3">
    <name type="scientific">Pseudogracilibacillus auburnensis</name>
    <dbReference type="NCBI Taxonomy" id="1494959"/>
    <lineage>
        <taxon>Bacteria</taxon>
        <taxon>Bacillati</taxon>
        <taxon>Bacillota</taxon>
        <taxon>Bacilli</taxon>
        <taxon>Bacillales</taxon>
        <taxon>Bacillaceae</taxon>
        <taxon>Pseudogracilibacillus</taxon>
    </lineage>
</organism>
<accession>A0A2V3W088</accession>
<dbReference type="Pfam" id="PF14141">
    <property type="entry name" value="YqzM"/>
    <property type="match status" value="1"/>
</dbReference>
<feature type="transmembrane region" description="Helical" evidence="1">
    <location>
        <begin position="20"/>
        <end position="42"/>
    </location>
</feature>
<dbReference type="OrthoDB" id="2679928at2"/>
<protein>
    <submittedName>
        <fullName evidence="2">YqzM-like protein</fullName>
    </submittedName>
</protein>
<name>A0A2V3W088_9BACI</name>